<accession>A0A1C4ZWF4</accession>
<sequence>MPDVLQVTADGSGIVRVAICDPERENRLSYDLVDQLMATLDKLAGDESVKVLLVTGTREIWCAGGTLQMLKEMASGVYDERRLLALSDRLLSFPVPVIGALEGHAVGGGLALALCCDLTVAAENRRYAVNSASMGFTPAMGLSVLLPAAVGHHVAAEMIFTGKYYKGRELADRRLFNAVVPADEVLAHATDLAEQIAEKPRYVLELLKETLALPKRHLLQDAIAREPLMNRVCFAQPGSDALLDQTYLN</sequence>
<dbReference type="NCBIfam" id="NF005496">
    <property type="entry name" value="PRK07110.1"/>
    <property type="match status" value="1"/>
</dbReference>
<dbReference type="InterPro" id="IPR001753">
    <property type="entry name" value="Enoyl-CoA_hydra/iso"/>
</dbReference>
<reference evidence="4" key="1">
    <citation type="submission" date="2016-06" db="EMBL/GenBank/DDBJ databases">
        <authorList>
            <person name="Varghese N."/>
            <person name="Submissions Spin"/>
        </authorList>
    </citation>
    <scope>NUCLEOTIDE SEQUENCE [LARGE SCALE GENOMIC DNA]</scope>
    <source>
        <strain evidence="4">DSM 43816</strain>
    </source>
</reference>
<dbReference type="PANTHER" id="PTHR11941:SF54">
    <property type="entry name" value="ENOYL-COA HYDRATASE, MITOCHONDRIAL"/>
    <property type="match status" value="1"/>
</dbReference>
<keyword evidence="4" id="KW-1185">Reference proteome</keyword>
<dbReference type="InterPro" id="IPR018376">
    <property type="entry name" value="Enoyl-CoA_hyd/isom_CS"/>
</dbReference>
<protein>
    <submittedName>
        <fullName evidence="3">Polyketide biosynthesis enoyl-CoA hydratase PksI</fullName>
    </submittedName>
</protein>
<dbReference type="RefSeq" id="WP_088985920.1">
    <property type="nucleotide sequence ID" value="NZ_LT607413.1"/>
</dbReference>
<dbReference type="EMBL" id="LT607413">
    <property type="protein sequence ID" value="SCF37269.1"/>
    <property type="molecule type" value="Genomic_DNA"/>
</dbReference>
<dbReference type="GO" id="GO:0003824">
    <property type="term" value="F:catalytic activity"/>
    <property type="evidence" value="ECO:0007669"/>
    <property type="project" value="InterPro"/>
</dbReference>
<name>A0A1C4ZWF4_MICEC</name>
<evidence type="ECO:0000256" key="1">
    <source>
        <dbReference type="ARBA" id="ARBA00005254"/>
    </source>
</evidence>
<organism evidence="3 4">
    <name type="scientific">Micromonospora echinospora</name>
    <name type="common">Micromonospora purpurea</name>
    <dbReference type="NCBI Taxonomy" id="1877"/>
    <lineage>
        <taxon>Bacteria</taxon>
        <taxon>Bacillati</taxon>
        <taxon>Actinomycetota</taxon>
        <taxon>Actinomycetes</taxon>
        <taxon>Micromonosporales</taxon>
        <taxon>Micromonosporaceae</taxon>
        <taxon>Micromonospora</taxon>
    </lineage>
</organism>
<dbReference type="PANTHER" id="PTHR11941">
    <property type="entry name" value="ENOYL-COA HYDRATASE-RELATED"/>
    <property type="match status" value="1"/>
</dbReference>
<comment type="similarity">
    <text evidence="1 2">Belongs to the enoyl-CoA hydratase/isomerase family.</text>
</comment>
<gene>
    <name evidence="3" type="ORF">GA0070618_5886</name>
</gene>
<dbReference type="Gene3D" id="3.90.226.10">
    <property type="entry name" value="2-enoyl-CoA Hydratase, Chain A, domain 1"/>
    <property type="match status" value="1"/>
</dbReference>
<dbReference type="GO" id="GO:0006635">
    <property type="term" value="P:fatty acid beta-oxidation"/>
    <property type="evidence" value="ECO:0007669"/>
    <property type="project" value="TreeGrafter"/>
</dbReference>
<dbReference type="OrthoDB" id="8452484at2"/>
<dbReference type="Pfam" id="PF00378">
    <property type="entry name" value="ECH_1"/>
    <property type="match status" value="1"/>
</dbReference>
<dbReference type="InParanoid" id="A0A1C4ZWF4"/>
<proteinExistence type="inferred from homology"/>
<dbReference type="SUPFAM" id="SSF52096">
    <property type="entry name" value="ClpP/crotonase"/>
    <property type="match status" value="1"/>
</dbReference>
<dbReference type="PROSITE" id="PS00166">
    <property type="entry name" value="ENOYL_COA_HYDRATASE"/>
    <property type="match status" value="1"/>
</dbReference>
<evidence type="ECO:0000313" key="4">
    <source>
        <dbReference type="Proteomes" id="UP000198253"/>
    </source>
</evidence>
<dbReference type="InterPro" id="IPR029045">
    <property type="entry name" value="ClpP/crotonase-like_dom_sf"/>
</dbReference>
<dbReference type="CDD" id="cd06558">
    <property type="entry name" value="crotonase-like"/>
    <property type="match status" value="1"/>
</dbReference>
<dbReference type="AlphaFoldDB" id="A0A1C4ZWF4"/>
<evidence type="ECO:0000256" key="2">
    <source>
        <dbReference type="RuleBase" id="RU003707"/>
    </source>
</evidence>
<evidence type="ECO:0000313" key="3">
    <source>
        <dbReference type="EMBL" id="SCF37269.1"/>
    </source>
</evidence>
<dbReference type="Proteomes" id="UP000198253">
    <property type="component" value="Chromosome I"/>
</dbReference>